<evidence type="ECO:0000256" key="3">
    <source>
        <dbReference type="ARBA" id="ARBA00023002"/>
    </source>
</evidence>
<accession>A0A382BWJ8</accession>
<keyword evidence="1" id="KW-0285">Flavoprotein</keyword>
<proteinExistence type="predicted"/>
<dbReference type="AlphaFoldDB" id="A0A382BWJ8"/>
<keyword evidence="3" id="KW-0560">Oxidoreductase</keyword>
<feature type="domain" description="Luciferase-like" evidence="5">
    <location>
        <begin position="1"/>
        <end position="178"/>
    </location>
</feature>
<dbReference type="Pfam" id="PF00296">
    <property type="entry name" value="Bac_luciferase"/>
    <property type="match status" value="1"/>
</dbReference>
<sequence>MKFGFTLPSYTWPGLDYKMTYRVTKDMARRAEALGYDSLSVWDHLLTAPGLYGGSWLDPLMVLACAAGATEKIPLGTNILVVPIRHPVLLAKELATLDYMSGGRFFFGVGPGWNEPEFTSMGISMRERGRRTDEILDAVKLLLSEENVSFNGEYYQFENVTIEPRPENYFPVWIAGGSRMPG</sequence>
<evidence type="ECO:0000256" key="1">
    <source>
        <dbReference type="ARBA" id="ARBA00022630"/>
    </source>
</evidence>
<gene>
    <name evidence="6" type="ORF">METZ01_LOCUS170735</name>
</gene>
<organism evidence="6">
    <name type="scientific">marine metagenome</name>
    <dbReference type="NCBI Taxonomy" id="408172"/>
    <lineage>
        <taxon>unclassified sequences</taxon>
        <taxon>metagenomes</taxon>
        <taxon>ecological metagenomes</taxon>
    </lineage>
</organism>
<evidence type="ECO:0000259" key="5">
    <source>
        <dbReference type="Pfam" id="PF00296"/>
    </source>
</evidence>
<dbReference type="InterPro" id="IPR050172">
    <property type="entry name" value="SsuD_RutA_monooxygenase"/>
</dbReference>
<evidence type="ECO:0000313" key="6">
    <source>
        <dbReference type="EMBL" id="SVB17881.1"/>
    </source>
</evidence>
<evidence type="ECO:0000256" key="4">
    <source>
        <dbReference type="ARBA" id="ARBA00023033"/>
    </source>
</evidence>
<dbReference type="InterPro" id="IPR036661">
    <property type="entry name" value="Luciferase-like_sf"/>
</dbReference>
<dbReference type="GO" id="GO:0008726">
    <property type="term" value="F:alkanesulfonate monooxygenase activity"/>
    <property type="evidence" value="ECO:0007669"/>
    <property type="project" value="TreeGrafter"/>
</dbReference>
<dbReference type="InterPro" id="IPR011251">
    <property type="entry name" value="Luciferase-like_dom"/>
</dbReference>
<dbReference type="EMBL" id="UINC01031590">
    <property type="protein sequence ID" value="SVB17881.1"/>
    <property type="molecule type" value="Genomic_DNA"/>
</dbReference>
<protein>
    <recommendedName>
        <fullName evidence="5">Luciferase-like domain-containing protein</fullName>
    </recommendedName>
</protein>
<dbReference type="SUPFAM" id="SSF51679">
    <property type="entry name" value="Bacterial luciferase-like"/>
    <property type="match status" value="1"/>
</dbReference>
<dbReference type="InterPro" id="IPR019921">
    <property type="entry name" value="Lucif-like_OxRdtase_Rv2161c"/>
</dbReference>
<dbReference type="NCBIfam" id="TIGR03619">
    <property type="entry name" value="F420_Rv2161c"/>
    <property type="match status" value="1"/>
</dbReference>
<name>A0A382BWJ8_9ZZZZ</name>
<dbReference type="Gene3D" id="3.20.20.30">
    <property type="entry name" value="Luciferase-like domain"/>
    <property type="match status" value="1"/>
</dbReference>
<keyword evidence="4" id="KW-0503">Monooxygenase</keyword>
<feature type="non-terminal residue" evidence="6">
    <location>
        <position position="182"/>
    </location>
</feature>
<keyword evidence="2" id="KW-0288">FMN</keyword>
<dbReference type="PANTHER" id="PTHR42847:SF4">
    <property type="entry name" value="ALKANESULFONATE MONOOXYGENASE-RELATED"/>
    <property type="match status" value="1"/>
</dbReference>
<dbReference type="GO" id="GO:0046306">
    <property type="term" value="P:alkanesulfonate catabolic process"/>
    <property type="evidence" value="ECO:0007669"/>
    <property type="project" value="TreeGrafter"/>
</dbReference>
<evidence type="ECO:0000256" key="2">
    <source>
        <dbReference type="ARBA" id="ARBA00022643"/>
    </source>
</evidence>
<dbReference type="PANTHER" id="PTHR42847">
    <property type="entry name" value="ALKANESULFONATE MONOOXYGENASE"/>
    <property type="match status" value="1"/>
</dbReference>
<reference evidence="6" key="1">
    <citation type="submission" date="2018-05" db="EMBL/GenBank/DDBJ databases">
        <authorList>
            <person name="Lanie J.A."/>
            <person name="Ng W.-L."/>
            <person name="Kazmierczak K.M."/>
            <person name="Andrzejewski T.M."/>
            <person name="Davidsen T.M."/>
            <person name="Wayne K.J."/>
            <person name="Tettelin H."/>
            <person name="Glass J.I."/>
            <person name="Rusch D."/>
            <person name="Podicherti R."/>
            <person name="Tsui H.-C.T."/>
            <person name="Winkler M.E."/>
        </authorList>
    </citation>
    <scope>NUCLEOTIDE SEQUENCE</scope>
</reference>